<evidence type="ECO:0008006" key="2">
    <source>
        <dbReference type="Google" id="ProtNLM"/>
    </source>
</evidence>
<dbReference type="AlphaFoldDB" id="A0AAU8N409"/>
<organism evidence="1">
    <name type="scientific">Actinomyces timonensis</name>
    <dbReference type="NCBI Taxonomy" id="1288391"/>
    <lineage>
        <taxon>Bacteria</taxon>
        <taxon>Bacillati</taxon>
        <taxon>Actinomycetota</taxon>
        <taxon>Actinomycetes</taxon>
        <taxon>Actinomycetales</taxon>
        <taxon>Actinomycetaceae</taxon>
        <taxon>Actinomyces</taxon>
    </lineage>
</organism>
<dbReference type="EMBL" id="CP159989">
    <property type="protein sequence ID" value="XCP82135.1"/>
    <property type="molecule type" value="Genomic_DNA"/>
</dbReference>
<evidence type="ECO:0000313" key="1">
    <source>
        <dbReference type="EMBL" id="XCP82135.1"/>
    </source>
</evidence>
<accession>A0AAU8N409</accession>
<sequence length="316" mass="34863">MLHTDSPTNEDLPALIRSVEGHWGAAHLDELPKALVTKDLVRAAVTAGALSLASRTLLVAPGADPRVVRARRFRGHLTCASAAEILGYPLDHPPSRTHIVIPANHGFRPSRNRALDDVVLHRKSTITPITVEGAPLVIPSEVVACALRCLDELEAIAVADAALGRGDTTIEDLRDLLTSRYDATARKRLEEVEPRTRSPLETPVRIWLRRAGFEVECCVPIEGVGEVDHVIDGWLILEEDGFEFHCSQEQFRADRRRVSAAGTMGYPTLRLTHEDVRAGEEHVVRIVSDFMIGIARSPRISLPKNVEILRKRGIQV</sequence>
<name>A0AAU8N409_9ACTO</name>
<dbReference type="RefSeq" id="WP_366180380.1">
    <property type="nucleotide sequence ID" value="NZ_CP159989.1"/>
</dbReference>
<dbReference type="Gene3D" id="3.40.960.10">
    <property type="entry name" value="VSR Endonuclease"/>
    <property type="match status" value="1"/>
</dbReference>
<protein>
    <recommendedName>
        <fullName evidence="2">DUF559 domain-containing protein</fullName>
    </recommendedName>
</protein>
<gene>
    <name evidence="1" type="ORF">ABXS69_09295</name>
</gene>
<proteinExistence type="predicted"/>
<reference evidence="1" key="1">
    <citation type="submission" date="2024-05" db="EMBL/GenBank/DDBJ databases">
        <title>Draft genome assemblies of 36 bacteria isolated from hibernating arctic ground squirrels.</title>
        <authorList>
            <person name="McKee H."/>
            <person name="Mullen L."/>
            <person name="Drown D.M."/>
            <person name="Duddleston K.N."/>
        </authorList>
    </citation>
    <scope>NUCLEOTIDE SEQUENCE</scope>
    <source>
        <strain evidence="1">AR004</strain>
    </source>
</reference>